<keyword evidence="5" id="KW-0378">Hydrolase</keyword>
<reference evidence="10 11" key="1">
    <citation type="journal article" date="2018" name="Sci. Adv.">
        <title>Multi-heme cytochromes provide a pathway for survival in energy-limited environments.</title>
        <authorList>
            <person name="Deng X."/>
            <person name="Dohmae N."/>
            <person name="Nealson K.H."/>
            <person name="Hashimoto K."/>
            <person name="Okamoto A."/>
        </authorList>
    </citation>
    <scope>NUCLEOTIDE SEQUENCE [LARGE SCALE GENOMIC DNA]</scope>
    <source>
        <strain evidence="10 11">IS5</strain>
    </source>
</reference>
<comment type="catalytic activity">
    <reaction evidence="7">
        <text>adenosine + H2O + H(+) = inosine + NH4(+)</text>
        <dbReference type="Rhea" id="RHEA:24408"/>
        <dbReference type="ChEBI" id="CHEBI:15377"/>
        <dbReference type="ChEBI" id="CHEBI:15378"/>
        <dbReference type="ChEBI" id="CHEBI:16335"/>
        <dbReference type="ChEBI" id="CHEBI:17596"/>
        <dbReference type="ChEBI" id="CHEBI:28938"/>
        <dbReference type="EC" id="3.5.4.4"/>
    </reaction>
    <physiologicalReaction direction="left-to-right" evidence="7">
        <dbReference type="Rhea" id="RHEA:24409"/>
    </physiologicalReaction>
</comment>
<evidence type="ECO:0000256" key="4">
    <source>
        <dbReference type="ARBA" id="ARBA00022723"/>
    </source>
</evidence>
<dbReference type="PANTHER" id="PTHR30616:SF2">
    <property type="entry name" value="PURINE NUCLEOSIDE PHOSPHORYLASE LACC1"/>
    <property type="match status" value="1"/>
</dbReference>
<evidence type="ECO:0000256" key="5">
    <source>
        <dbReference type="ARBA" id="ARBA00022801"/>
    </source>
</evidence>
<dbReference type="Proteomes" id="UP000269883">
    <property type="component" value="Chromosome"/>
</dbReference>
<evidence type="ECO:0000256" key="3">
    <source>
        <dbReference type="ARBA" id="ARBA00022679"/>
    </source>
</evidence>
<dbReference type="Pfam" id="PF02578">
    <property type="entry name" value="Cu-oxidase_4"/>
    <property type="match status" value="1"/>
</dbReference>
<dbReference type="PANTHER" id="PTHR30616">
    <property type="entry name" value="UNCHARACTERIZED PROTEIN YFIH"/>
    <property type="match status" value="1"/>
</dbReference>
<dbReference type="GO" id="GO:0017061">
    <property type="term" value="F:S-methyl-5-thioadenosine phosphorylase activity"/>
    <property type="evidence" value="ECO:0007669"/>
    <property type="project" value="UniProtKB-EC"/>
</dbReference>
<dbReference type="InterPro" id="IPR003730">
    <property type="entry name" value="Cu_polyphenol_OxRdtase"/>
</dbReference>
<dbReference type="AlphaFoldDB" id="A0A2Z6AVS0"/>
<dbReference type="KEGG" id="dfl:DFE_0584"/>
<organism evidence="10 11">
    <name type="scientific">Desulfovibrio ferrophilus</name>
    <dbReference type="NCBI Taxonomy" id="241368"/>
    <lineage>
        <taxon>Bacteria</taxon>
        <taxon>Pseudomonadati</taxon>
        <taxon>Thermodesulfobacteriota</taxon>
        <taxon>Desulfovibrionia</taxon>
        <taxon>Desulfovibrionales</taxon>
        <taxon>Desulfovibrionaceae</taxon>
        <taxon>Desulfovibrio</taxon>
    </lineage>
</organism>
<comment type="catalytic activity">
    <reaction evidence="1">
        <text>inosine + phosphate = alpha-D-ribose 1-phosphate + hypoxanthine</text>
        <dbReference type="Rhea" id="RHEA:27646"/>
        <dbReference type="ChEBI" id="CHEBI:17368"/>
        <dbReference type="ChEBI" id="CHEBI:17596"/>
        <dbReference type="ChEBI" id="CHEBI:43474"/>
        <dbReference type="ChEBI" id="CHEBI:57720"/>
        <dbReference type="EC" id="2.4.2.1"/>
    </reaction>
    <physiologicalReaction direction="left-to-right" evidence="1">
        <dbReference type="Rhea" id="RHEA:27647"/>
    </physiologicalReaction>
</comment>
<evidence type="ECO:0000313" key="10">
    <source>
        <dbReference type="EMBL" id="BBD07310.1"/>
    </source>
</evidence>
<dbReference type="GO" id="GO:0005507">
    <property type="term" value="F:copper ion binding"/>
    <property type="evidence" value="ECO:0007669"/>
    <property type="project" value="TreeGrafter"/>
</dbReference>
<evidence type="ECO:0000256" key="7">
    <source>
        <dbReference type="ARBA" id="ARBA00047989"/>
    </source>
</evidence>
<dbReference type="OrthoDB" id="4279at2"/>
<dbReference type="InterPro" id="IPR038371">
    <property type="entry name" value="Cu_polyphenol_OxRdtase_sf"/>
</dbReference>
<keyword evidence="4" id="KW-0479">Metal-binding</keyword>
<dbReference type="InterPro" id="IPR011324">
    <property type="entry name" value="Cytotoxic_necrot_fac-like_cat"/>
</dbReference>
<keyword evidence="3" id="KW-0808">Transferase</keyword>
<keyword evidence="11" id="KW-1185">Reference proteome</keyword>
<comment type="catalytic activity">
    <reaction evidence="9">
        <text>S-methyl-5'-thioadenosine + phosphate = 5-(methylsulfanyl)-alpha-D-ribose 1-phosphate + adenine</text>
        <dbReference type="Rhea" id="RHEA:11852"/>
        <dbReference type="ChEBI" id="CHEBI:16708"/>
        <dbReference type="ChEBI" id="CHEBI:17509"/>
        <dbReference type="ChEBI" id="CHEBI:43474"/>
        <dbReference type="ChEBI" id="CHEBI:58533"/>
        <dbReference type="EC" id="2.4.2.28"/>
    </reaction>
    <physiologicalReaction direction="left-to-right" evidence="9">
        <dbReference type="Rhea" id="RHEA:11853"/>
    </physiologicalReaction>
</comment>
<proteinExistence type="inferred from homology"/>
<evidence type="ECO:0000313" key="11">
    <source>
        <dbReference type="Proteomes" id="UP000269883"/>
    </source>
</evidence>
<accession>A0A2Z6AVS0</accession>
<comment type="catalytic activity">
    <reaction evidence="8">
        <text>adenosine + phosphate = alpha-D-ribose 1-phosphate + adenine</text>
        <dbReference type="Rhea" id="RHEA:27642"/>
        <dbReference type="ChEBI" id="CHEBI:16335"/>
        <dbReference type="ChEBI" id="CHEBI:16708"/>
        <dbReference type="ChEBI" id="CHEBI:43474"/>
        <dbReference type="ChEBI" id="CHEBI:57720"/>
        <dbReference type="EC" id="2.4.2.1"/>
    </reaction>
    <physiologicalReaction direction="left-to-right" evidence="8">
        <dbReference type="Rhea" id="RHEA:27643"/>
    </physiologicalReaction>
</comment>
<keyword evidence="6" id="KW-0862">Zinc</keyword>
<dbReference type="EMBL" id="AP017378">
    <property type="protein sequence ID" value="BBD07310.1"/>
    <property type="molecule type" value="Genomic_DNA"/>
</dbReference>
<evidence type="ECO:0000256" key="8">
    <source>
        <dbReference type="ARBA" id="ARBA00048968"/>
    </source>
</evidence>
<dbReference type="Gene3D" id="3.60.140.10">
    <property type="entry name" value="CNF1/YfiH-like putative cysteine hydrolases"/>
    <property type="match status" value="1"/>
</dbReference>
<comment type="similarity">
    <text evidence="2">Belongs to the purine nucleoside phosphorylase YfiH/LACC1 family.</text>
</comment>
<evidence type="ECO:0000256" key="6">
    <source>
        <dbReference type="ARBA" id="ARBA00022833"/>
    </source>
</evidence>
<name>A0A2Z6AVS0_9BACT</name>
<dbReference type="CDD" id="cd16833">
    <property type="entry name" value="YfiH"/>
    <property type="match status" value="1"/>
</dbReference>
<dbReference type="SUPFAM" id="SSF64438">
    <property type="entry name" value="CNF1/YfiH-like putative cysteine hydrolases"/>
    <property type="match status" value="1"/>
</dbReference>
<protein>
    <submittedName>
        <fullName evidence="10">Multi-copper polyphenol oxidoreductase, laccase</fullName>
    </submittedName>
</protein>
<evidence type="ECO:0000256" key="9">
    <source>
        <dbReference type="ARBA" id="ARBA00049893"/>
    </source>
</evidence>
<evidence type="ECO:0000256" key="2">
    <source>
        <dbReference type="ARBA" id="ARBA00007353"/>
    </source>
</evidence>
<dbReference type="RefSeq" id="WP_126376462.1">
    <property type="nucleotide sequence ID" value="NZ_AP017378.1"/>
</dbReference>
<dbReference type="GO" id="GO:0016787">
    <property type="term" value="F:hydrolase activity"/>
    <property type="evidence" value="ECO:0007669"/>
    <property type="project" value="UniProtKB-KW"/>
</dbReference>
<evidence type="ECO:0000256" key="1">
    <source>
        <dbReference type="ARBA" id="ARBA00000553"/>
    </source>
</evidence>
<gene>
    <name evidence="10" type="ORF">DFE_0584</name>
</gene>
<sequence length="246" mass="27207">MDMNYLPFVFPGLQNIGCAFGLRGKDSGPFGSNNISLDVGDDKASVRANRKHLQDALGFEYWQEVRQVHGQQIIFDPEPGSIEEPGTLEADGLATTRPGLALVIKTADCQPILLAHKSGKHIAALHAGWRGNVLKFPATGVRDFCEEYDISASDVMAVRGPSLGPGKSEFTNFGQEFGSSFEDWYDRQTQCANLWRMTRDQLVSAGIPPANVYALDLCTMSLPELFFSYRREQVCGRQASIIWIRS</sequence>